<comment type="caution">
    <text evidence="2">The sequence shown here is derived from an EMBL/GenBank/DDBJ whole genome shotgun (WGS) entry which is preliminary data.</text>
</comment>
<keyword evidence="1" id="KW-0472">Membrane</keyword>
<organism evidence="2 3">
    <name type="scientific">Planomicrobium stackebrandtii</name>
    <dbReference type="NCBI Taxonomy" id="253160"/>
    <lineage>
        <taxon>Bacteria</taxon>
        <taxon>Bacillati</taxon>
        <taxon>Bacillota</taxon>
        <taxon>Bacilli</taxon>
        <taxon>Bacillales</taxon>
        <taxon>Caryophanaceae</taxon>
        <taxon>Planomicrobium</taxon>
    </lineage>
</organism>
<gene>
    <name evidence="2" type="ORF">QOZ98_001349</name>
</gene>
<evidence type="ECO:0000256" key="1">
    <source>
        <dbReference type="SAM" id="Phobius"/>
    </source>
</evidence>
<dbReference type="EMBL" id="JAUSWB010000003">
    <property type="protein sequence ID" value="MDQ0428523.1"/>
    <property type="molecule type" value="Genomic_DNA"/>
</dbReference>
<evidence type="ECO:0000313" key="2">
    <source>
        <dbReference type="EMBL" id="MDQ0428523.1"/>
    </source>
</evidence>
<proteinExistence type="predicted"/>
<keyword evidence="1" id="KW-1133">Transmembrane helix</keyword>
<evidence type="ECO:0000313" key="3">
    <source>
        <dbReference type="Proteomes" id="UP001241988"/>
    </source>
</evidence>
<reference evidence="2 3" key="1">
    <citation type="submission" date="2023-07" db="EMBL/GenBank/DDBJ databases">
        <title>Genomic Encyclopedia of Type Strains, Phase IV (KMG-IV): sequencing the most valuable type-strain genomes for metagenomic binning, comparative biology and taxonomic classification.</title>
        <authorList>
            <person name="Goeker M."/>
        </authorList>
    </citation>
    <scope>NUCLEOTIDE SEQUENCE [LARGE SCALE GENOMIC DNA]</scope>
    <source>
        <strain evidence="2 3">DSM 16419</strain>
    </source>
</reference>
<feature type="transmembrane region" description="Helical" evidence="1">
    <location>
        <begin position="373"/>
        <end position="394"/>
    </location>
</feature>
<name>A0ABU0GT33_9BACL</name>
<sequence>MAIVEKFTQYLQLFKENIVHDNAEEFILEYGDLEEIDKKLPNLLIDKEFFKYTITYYSTPFQSLFEFESEIENVYKGNLDTNEGKVRIVITKEKLVSYFNGNISNAFIFFSCENYIANGLLTSIRNNEYKNVLFLIGNIDANLYENPYLIVTGLNNIVNQESKLIETTDKELFKILNIVYDTKDINNYYQIPHYWHFTEVNSFLIPFYKKCVESFFNLISNKIKFPENIYLIKGHHNLEIRLIFEDIKLNTTTFINIINFTLDEKRHYDKLLIIRNVLTTYLNNFSTISQLNQQIDEVFSTAQHHFELYVQNEIKIFIEQKNQVLNETLSVTKQVSQLTADIGNNLRNLLLTLFAAIVISVIPQIVDNNSNRIVIIFLISSYLSYLGFSFYISYKIKNQLDNYLEIFKNYTIYVSSQSLRGLDYQSLKNKFILKEEKNFLNLLTVYRVTIFVLIVFSLTMLLFLI</sequence>
<keyword evidence="1" id="KW-0812">Transmembrane</keyword>
<dbReference type="RefSeq" id="WP_308786697.1">
    <property type="nucleotide sequence ID" value="NZ_JAUSWB010000003.1"/>
</dbReference>
<accession>A0ABU0GT33</accession>
<feature type="transmembrane region" description="Helical" evidence="1">
    <location>
        <begin position="349"/>
        <end position="366"/>
    </location>
</feature>
<keyword evidence="3" id="KW-1185">Reference proteome</keyword>
<feature type="transmembrane region" description="Helical" evidence="1">
    <location>
        <begin position="444"/>
        <end position="464"/>
    </location>
</feature>
<protein>
    <submittedName>
        <fullName evidence="2">Uncharacterized protein</fullName>
    </submittedName>
</protein>
<dbReference type="Proteomes" id="UP001241988">
    <property type="component" value="Unassembled WGS sequence"/>
</dbReference>